<name>A0A3N7HSR1_9BURK</name>
<dbReference type="RefSeq" id="WP_124541603.1">
    <property type="nucleotide sequence ID" value="NZ_QUSW01000004.1"/>
</dbReference>
<dbReference type="EMBL" id="QUSW01000004">
    <property type="protein sequence ID" value="RQP23871.1"/>
    <property type="molecule type" value="Genomic_DNA"/>
</dbReference>
<evidence type="ECO:0000313" key="2">
    <source>
        <dbReference type="Proteomes" id="UP000267464"/>
    </source>
</evidence>
<dbReference type="Proteomes" id="UP000267464">
    <property type="component" value="Unassembled WGS sequence"/>
</dbReference>
<sequence length="89" mass="9645">MAKDGAGTWMRELMDARTLREAALRAGALPPAVCIDGRDDTGPGWFESSWDLKQGLSVIEATDAQAELDAWMDEMMAQSAGGDWLLESV</sequence>
<comment type="caution">
    <text evidence="1">The sequence shown here is derived from an EMBL/GenBank/DDBJ whole genome shotgun (WGS) entry which is preliminary data.</text>
</comment>
<gene>
    <name evidence="1" type="ORF">DZC73_17310</name>
</gene>
<proteinExistence type="predicted"/>
<accession>A0A3N7HSR1</accession>
<reference evidence="1 2" key="1">
    <citation type="submission" date="2018-08" db="EMBL/GenBank/DDBJ databases">
        <authorList>
            <person name="Khan S.A."/>
            <person name="Jeon C.O."/>
            <person name="Chun B.H."/>
            <person name="Jeong S.E."/>
        </authorList>
    </citation>
    <scope>NUCLEOTIDE SEQUENCE [LARGE SCALE GENOMIC DNA]</scope>
    <source>
        <strain evidence="1 2">S-16</strain>
    </source>
</reference>
<evidence type="ECO:0000313" key="1">
    <source>
        <dbReference type="EMBL" id="RQP23871.1"/>
    </source>
</evidence>
<organism evidence="1 2">
    <name type="scientific">Piscinibacter terrae</name>
    <dbReference type="NCBI Taxonomy" id="2496871"/>
    <lineage>
        <taxon>Bacteria</taxon>
        <taxon>Pseudomonadati</taxon>
        <taxon>Pseudomonadota</taxon>
        <taxon>Betaproteobacteria</taxon>
        <taxon>Burkholderiales</taxon>
        <taxon>Sphaerotilaceae</taxon>
        <taxon>Piscinibacter</taxon>
    </lineage>
</organism>
<dbReference type="AlphaFoldDB" id="A0A3N7HSR1"/>
<reference evidence="1 2" key="2">
    <citation type="submission" date="2018-12" db="EMBL/GenBank/DDBJ databases">
        <title>Rhizobacter gummiphilus sp. nov., a rubber-degrading bacterium isolated from the soil of a botanical garden in Japan.</title>
        <authorList>
            <person name="Shunsuke S.S."/>
        </authorList>
    </citation>
    <scope>NUCLEOTIDE SEQUENCE [LARGE SCALE GENOMIC DNA]</scope>
    <source>
        <strain evidence="1 2">S-16</strain>
    </source>
</reference>
<protein>
    <submittedName>
        <fullName evidence="1">Uncharacterized protein</fullName>
    </submittedName>
</protein>
<keyword evidence="2" id="KW-1185">Reference proteome</keyword>